<gene>
    <name evidence="7" type="ORF">A3B74_01625</name>
</gene>
<dbReference type="PROSITE" id="PS50106">
    <property type="entry name" value="PDZ"/>
    <property type="match status" value="1"/>
</dbReference>
<evidence type="ECO:0000256" key="4">
    <source>
        <dbReference type="ARBA" id="ARBA00022825"/>
    </source>
</evidence>
<dbReference type="InterPro" id="IPR005151">
    <property type="entry name" value="Tail-specific_protease"/>
</dbReference>
<dbReference type="SMART" id="SM00228">
    <property type="entry name" value="PDZ"/>
    <property type="match status" value="1"/>
</dbReference>
<dbReference type="GO" id="GO:0008236">
    <property type="term" value="F:serine-type peptidase activity"/>
    <property type="evidence" value="ECO:0007669"/>
    <property type="project" value="UniProtKB-KW"/>
</dbReference>
<keyword evidence="4 5" id="KW-0720">Serine protease</keyword>
<evidence type="ECO:0000256" key="5">
    <source>
        <dbReference type="RuleBase" id="RU004404"/>
    </source>
</evidence>
<accession>A0A1G2ASQ3</accession>
<dbReference type="Gene3D" id="2.30.42.10">
    <property type="match status" value="1"/>
</dbReference>
<organism evidence="7 8">
    <name type="scientific">Candidatus Kerfeldbacteria bacterium RIFCSPHIGHO2_02_FULL_42_14</name>
    <dbReference type="NCBI Taxonomy" id="1798540"/>
    <lineage>
        <taxon>Bacteria</taxon>
        <taxon>Candidatus Kerfeldiibacteriota</taxon>
    </lineage>
</organism>
<keyword evidence="2 5" id="KW-0645">Protease</keyword>
<dbReference type="CDD" id="cd07560">
    <property type="entry name" value="Peptidase_S41_CPP"/>
    <property type="match status" value="1"/>
</dbReference>
<dbReference type="InterPro" id="IPR001478">
    <property type="entry name" value="PDZ"/>
</dbReference>
<dbReference type="InterPro" id="IPR055210">
    <property type="entry name" value="CtpA/B_N"/>
</dbReference>
<dbReference type="SMART" id="SM00245">
    <property type="entry name" value="TSPc"/>
    <property type="match status" value="1"/>
</dbReference>
<evidence type="ECO:0000256" key="2">
    <source>
        <dbReference type="ARBA" id="ARBA00022670"/>
    </source>
</evidence>
<dbReference type="GO" id="GO:0030288">
    <property type="term" value="C:outer membrane-bounded periplasmic space"/>
    <property type="evidence" value="ECO:0007669"/>
    <property type="project" value="TreeGrafter"/>
</dbReference>
<dbReference type="STRING" id="1798540.A3B74_01625"/>
<dbReference type="InterPro" id="IPR029045">
    <property type="entry name" value="ClpP/crotonase-like_dom_sf"/>
</dbReference>
<dbReference type="FunFam" id="2.30.42.10:FF:000063">
    <property type="entry name" value="Peptidase, S41 family"/>
    <property type="match status" value="1"/>
</dbReference>
<dbReference type="Pfam" id="PF03572">
    <property type="entry name" value="Peptidase_S41"/>
    <property type="match status" value="1"/>
</dbReference>
<evidence type="ECO:0000313" key="8">
    <source>
        <dbReference type="Proteomes" id="UP000177165"/>
    </source>
</evidence>
<dbReference type="SUPFAM" id="SSF52096">
    <property type="entry name" value="ClpP/crotonase"/>
    <property type="match status" value="1"/>
</dbReference>
<dbReference type="GO" id="GO:0007165">
    <property type="term" value="P:signal transduction"/>
    <property type="evidence" value="ECO:0007669"/>
    <property type="project" value="TreeGrafter"/>
</dbReference>
<sequence length="381" mass="42275">MYVPPSEALKAIILSSKNFSSLAKEEGVDFLMFQEVWDAVKKDYVKQPIDESRLFYGALEGIVSSLDDPYSVFLDPELSQIFESDLSGEFEGIGAEIGIRKDQLVILAPLANTPASRSGLLAGDAILFIDDIDTFDMSLDEAVARIRGAQGTQVKLTIFRESESETRDITITRDRIHVDSLTWRFDDERGIAVIQLNQFLEVTEQELHTALNELLLKEPRGIILDLRNNPGGFLLTAIQVTSQFIPEDQLVVEEHFSDGSVQEYRSENAQPILDIPMIVLVNEGSASASEIVAGALQDYKRAKVIGEKTFGKGSVQDFRKFPDGSTLKLTVAEWTTPNSRSITDQGITPDIVVELTTEDINNNLDPQYDKAVEDLLQQLGS</sequence>
<dbReference type="GO" id="GO:0004175">
    <property type="term" value="F:endopeptidase activity"/>
    <property type="evidence" value="ECO:0007669"/>
    <property type="project" value="TreeGrafter"/>
</dbReference>
<evidence type="ECO:0000256" key="1">
    <source>
        <dbReference type="ARBA" id="ARBA00009179"/>
    </source>
</evidence>
<dbReference type="Pfam" id="PF22694">
    <property type="entry name" value="CtpB_N-like"/>
    <property type="match status" value="1"/>
</dbReference>
<proteinExistence type="inferred from homology"/>
<comment type="similarity">
    <text evidence="1 5">Belongs to the peptidase S41A family.</text>
</comment>
<feature type="domain" description="PDZ" evidence="6">
    <location>
        <begin position="87"/>
        <end position="149"/>
    </location>
</feature>
<evidence type="ECO:0000313" key="7">
    <source>
        <dbReference type="EMBL" id="OGY79941.1"/>
    </source>
</evidence>
<reference evidence="7 8" key="1">
    <citation type="journal article" date="2016" name="Nat. Commun.">
        <title>Thousands of microbial genomes shed light on interconnected biogeochemical processes in an aquifer system.</title>
        <authorList>
            <person name="Anantharaman K."/>
            <person name="Brown C.T."/>
            <person name="Hug L.A."/>
            <person name="Sharon I."/>
            <person name="Castelle C.J."/>
            <person name="Probst A.J."/>
            <person name="Thomas B.C."/>
            <person name="Singh A."/>
            <person name="Wilkins M.J."/>
            <person name="Karaoz U."/>
            <person name="Brodie E.L."/>
            <person name="Williams K.H."/>
            <person name="Hubbard S.S."/>
            <person name="Banfield J.F."/>
        </authorList>
    </citation>
    <scope>NUCLEOTIDE SEQUENCE [LARGE SCALE GENOMIC DNA]</scope>
</reference>
<dbReference type="GO" id="GO:0006508">
    <property type="term" value="P:proteolysis"/>
    <property type="evidence" value="ECO:0007669"/>
    <property type="project" value="UniProtKB-KW"/>
</dbReference>
<dbReference type="InterPro" id="IPR036034">
    <property type="entry name" value="PDZ_sf"/>
</dbReference>
<dbReference type="Gene3D" id="3.90.226.10">
    <property type="entry name" value="2-enoyl-CoA Hydratase, Chain A, domain 1"/>
    <property type="match status" value="1"/>
</dbReference>
<evidence type="ECO:0000259" key="6">
    <source>
        <dbReference type="PROSITE" id="PS50106"/>
    </source>
</evidence>
<protein>
    <recommendedName>
        <fullName evidence="6">PDZ domain-containing protein</fullName>
    </recommendedName>
</protein>
<dbReference type="InterPro" id="IPR004447">
    <property type="entry name" value="Peptidase_S41A"/>
</dbReference>
<keyword evidence="3 5" id="KW-0378">Hydrolase</keyword>
<dbReference type="Gene3D" id="3.30.750.44">
    <property type="match status" value="1"/>
</dbReference>
<dbReference type="PANTHER" id="PTHR32060">
    <property type="entry name" value="TAIL-SPECIFIC PROTEASE"/>
    <property type="match status" value="1"/>
</dbReference>
<name>A0A1G2ASQ3_9BACT</name>
<dbReference type="PANTHER" id="PTHR32060:SF30">
    <property type="entry name" value="CARBOXY-TERMINAL PROCESSING PROTEASE CTPA"/>
    <property type="match status" value="1"/>
</dbReference>
<dbReference type="SUPFAM" id="SSF50156">
    <property type="entry name" value="PDZ domain-like"/>
    <property type="match status" value="1"/>
</dbReference>
<dbReference type="NCBIfam" id="TIGR00225">
    <property type="entry name" value="prc"/>
    <property type="match status" value="1"/>
</dbReference>
<comment type="caution">
    <text evidence="7">The sequence shown here is derived from an EMBL/GenBank/DDBJ whole genome shotgun (WGS) entry which is preliminary data.</text>
</comment>
<dbReference type="Pfam" id="PF00595">
    <property type="entry name" value="PDZ"/>
    <property type="match status" value="1"/>
</dbReference>
<dbReference type="CDD" id="cd06782">
    <property type="entry name" value="cpPDZ_CPP-like"/>
    <property type="match status" value="1"/>
</dbReference>
<dbReference type="AlphaFoldDB" id="A0A1G2ASQ3"/>
<evidence type="ECO:0000256" key="3">
    <source>
        <dbReference type="ARBA" id="ARBA00022801"/>
    </source>
</evidence>
<dbReference type="Proteomes" id="UP000177165">
    <property type="component" value="Unassembled WGS sequence"/>
</dbReference>
<dbReference type="EMBL" id="MHKB01000003">
    <property type="protein sequence ID" value="OGY79941.1"/>
    <property type="molecule type" value="Genomic_DNA"/>
</dbReference>